<comment type="caution">
    <text evidence="2">The sequence shown here is derived from an EMBL/GenBank/DDBJ whole genome shotgun (WGS) entry which is preliminary data.</text>
</comment>
<organism evidence="2 3">
    <name type="scientific">Leptosia nina</name>
    <dbReference type="NCBI Taxonomy" id="320188"/>
    <lineage>
        <taxon>Eukaryota</taxon>
        <taxon>Metazoa</taxon>
        <taxon>Ecdysozoa</taxon>
        <taxon>Arthropoda</taxon>
        <taxon>Hexapoda</taxon>
        <taxon>Insecta</taxon>
        <taxon>Pterygota</taxon>
        <taxon>Neoptera</taxon>
        <taxon>Endopterygota</taxon>
        <taxon>Lepidoptera</taxon>
        <taxon>Glossata</taxon>
        <taxon>Ditrysia</taxon>
        <taxon>Papilionoidea</taxon>
        <taxon>Pieridae</taxon>
        <taxon>Pierinae</taxon>
        <taxon>Leptosia</taxon>
    </lineage>
</organism>
<dbReference type="EMBL" id="CAVLEF010000132">
    <property type="protein sequence ID" value="CAK1551880.1"/>
    <property type="molecule type" value="Genomic_DNA"/>
</dbReference>
<proteinExistence type="predicted"/>
<sequence>MFRIISKSDVSRALVIASNFIRAFVVASKRSNISLLIMISVIPTMFKNQDTCPKCMIRGVTWYYVLSCRYASRAEQVGNYGSERREKRRTRSSIIRRSNTAANC</sequence>
<feature type="region of interest" description="Disordered" evidence="1">
    <location>
        <begin position="78"/>
        <end position="104"/>
    </location>
</feature>
<gene>
    <name evidence="2" type="ORF">LNINA_LOCUS10980</name>
</gene>
<accession>A0AAV1JRJ9</accession>
<dbReference type="AlphaFoldDB" id="A0AAV1JRJ9"/>
<name>A0AAV1JRJ9_9NEOP</name>
<keyword evidence="3" id="KW-1185">Reference proteome</keyword>
<reference evidence="2 3" key="1">
    <citation type="submission" date="2023-11" db="EMBL/GenBank/DDBJ databases">
        <authorList>
            <person name="Okamura Y."/>
        </authorList>
    </citation>
    <scope>NUCLEOTIDE SEQUENCE [LARGE SCALE GENOMIC DNA]</scope>
</reference>
<evidence type="ECO:0000313" key="3">
    <source>
        <dbReference type="Proteomes" id="UP001497472"/>
    </source>
</evidence>
<protein>
    <submittedName>
        <fullName evidence="2">Uncharacterized protein</fullName>
    </submittedName>
</protein>
<evidence type="ECO:0000256" key="1">
    <source>
        <dbReference type="SAM" id="MobiDB-lite"/>
    </source>
</evidence>
<evidence type="ECO:0000313" key="2">
    <source>
        <dbReference type="EMBL" id="CAK1551880.1"/>
    </source>
</evidence>
<dbReference type="Proteomes" id="UP001497472">
    <property type="component" value="Unassembled WGS sequence"/>
</dbReference>